<evidence type="ECO:0000256" key="2">
    <source>
        <dbReference type="ARBA" id="ARBA00022679"/>
    </source>
</evidence>
<feature type="binding site" evidence="8">
    <location>
        <begin position="9"/>
        <end position="11"/>
    </location>
    <ligand>
        <name>GTP</name>
        <dbReference type="ChEBI" id="CHEBI:37565"/>
    </ligand>
</feature>
<evidence type="ECO:0000256" key="1">
    <source>
        <dbReference type="ARBA" id="ARBA00022490"/>
    </source>
</evidence>
<dbReference type="PANTHER" id="PTHR19136:SF81">
    <property type="entry name" value="MOLYBDENUM COFACTOR GUANYLYLTRANSFERASE"/>
    <property type="match status" value="1"/>
</dbReference>
<reference evidence="10 11" key="1">
    <citation type="submission" date="2019-12" db="EMBL/GenBank/DDBJ databases">
        <authorList>
            <person name="Zhang Y.-J."/>
        </authorList>
    </citation>
    <scope>NUCLEOTIDE SEQUENCE [LARGE SCALE GENOMIC DNA]</scope>
    <source>
        <strain evidence="10 11">H18S-6</strain>
    </source>
</reference>
<comment type="catalytic activity">
    <reaction evidence="8">
        <text>Mo-molybdopterin + GTP + H(+) = Mo-molybdopterin guanine dinucleotide + diphosphate</text>
        <dbReference type="Rhea" id="RHEA:34243"/>
        <dbReference type="ChEBI" id="CHEBI:15378"/>
        <dbReference type="ChEBI" id="CHEBI:33019"/>
        <dbReference type="ChEBI" id="CHEBI:37565"/>
        <dbReference type="ChEBI" id="CHEBI:71302"/>
        <dbReference type="ChEBI" id="CHEBI:71310"/>
        <dbReference type="EC" id="2.7.7.77"/>
    </reaction>
</comment>
<dbReference type="HAMAP" id="MF_00316">
    <property type="entry name" value="MobA"/>
    <property type="match status" value="1"/>
</dbReference>
<dbReference type="Proteomes" id="UP000441586">
    <property type="component" value="Unassembled WGS sequence"/>
</dbReference>
<feature type="binding site" evidence="8">
    <location>
        <position position="22"/>
    </location>
    <ligand>
        <name>GTP</name>
        <dbReference type="ChEBI" id="CHEBI:37565"/>
    </ligand>
</feature>
<comment type="function">
    <text evidence="8">Transfers a GMP moiety from GTP to Mo-molybdopterin (Mo-MPT) cofactor (Moco or molybdenum cofactor) to form Mo-molybdopterin guanine dinucleotide (Mo-MGD) cofactor.</text>
</comment>
<dbReference type="GO" id="GO:0046872">
    <property type="term" value="F:metal ion binding"/>
    <property type="evidence" value="ECO:0007669"/>
    <property type="project" value="UniProtKB-KW"/>
</dbReference>
<evidence type="ECO:0000256" key="3">
    <source>
        <dbReference type="ARBA" id="ARBA00022723"/>
    </source>
</evidence>
<dbReference type="Pfam" id="PF12804">
    <property type="entry name" value="NTP_transf_3"/>
    <property type="match status" value="1"/>
</dbReference>
<protein>
    <recommendedName>
        <fullName evidence="8">Molybdenum cofactor guanylyltransferase</fullName>
        <shortName evidence="8">MoCo guanylyltransferase</shortName>
        <ecNumber evidence="8">2.7.7.77</ecNumber>
    </recommendedName>
    <alternativeName>
        <fullName evidence="8">GTP:molybdopterin guanylyltransferase</fullName>
    </alternativeName>
    <alternativeName>
        <fullName evidence="8">Mo-MPT guanylyltransferase</fullName>
    </alternativeName>
    <alternativeName>
        <fullName evidence="8">Molybdopterin guanylyltransferase</fullName>
    </alternativeName>
    <alternativeName>
        <fullName evidence="8">Molybdopterin-guanine dinucleotide synthase</fullName>
        <shortName evidence="8">MGD synthase</shortName>
    </alternativeName>
</protein>
<comment type="subcellular location">
    <subcellularLocation>
        <location evidence="8">Cytoplasm</location>
    </subcellularLocation>
</comment>
<dbReference type="RefSeq" id="WP_158976756.1">
    <property type="nucleotide sequence ID" value="NZ_WSFO01000001.1"/>
</dbReference>
<evidence type="ECO:0000256" key="7">
    <source>
        <dbReference type="ARBA" id="ARBA00023150"/>
    </source>
</evidence>
<dbReference type="PANTHER" id="PTHR19136">
    <property type="entry name" value="MOLYBDENUM COFACTOR GUANYLYLTRANSFERASE"/>
    <property type="match status" value="1"/>
</dbReference>
<keyword evidence="3 8" id="KW-0479">Metal-binding</keyword>
<feature type="binding site" evidence="8">
    <location>
        <position position="101"/>
    </location>
    <ligand>
        <name>GTP</name>
        <dbReference type="ChEBI" id="CHEBI:37565"/>
    </ligand>
</feature>
<dbReference type="SUPFAM" id="SSF53448">
    <property type="entry name" value="Nucleotide-diphospho-sugar transferases"/>
    <property type="match status" value="1"/>
</dbReference>
<organism evidence="10 11">
    <name type="scientific">Parasedimentitalea maritima</name>
    <dbReference type="NCBI Taxonomy" id="2578117"/>
    <lineage>
        <taxon>Bacteria</taxon>
        <taxon>Pseudomonadati</taxon>
        <taxon>Pseudomonadota</taxon>
        <taxon>Alphaproteobacteria</taxon>
        <taxon>Rhodobacterales</taxon>
        <taxon>Paracoccaceae</taxon>
        <taxon>Parasedimentitalea</taxon>
    </lineage>
</organism>
<dbReference type="GO" id="GO:0005525">
    <property type="term" value="F:GTP binding"/>
    <property type="evidence" value="ECO:0007669"/>
    <property type="project" value="UniProtKB-UniRule"/>
</dbReference>
<comment type="subunit">
    <text evidence="8">Monomer.</text>
</comment>
<dbReference type="InterPro" id="IPR013482">
    <property type="entry name" value="Molybde_CF_guanTrfase"/>
</dbReference>
<feature type="binding site" evidence="8">
    <location>
        <position position="101"/>
    </location>
    <ligand>
        <name>Mg(2+)</name>
        <dbReference type="ChEBI" id="CHEBI:18420"/>
    </ligand>
</feature>
<comment type="domain">
    <text evidence="8">The N-terminal domain determines nucleotide recognition and specific binding, while the C-terminal domain determines the specific binding to the target protein.</text>
</comment>
<dbReference type="EC" id="2.7.7.77" evidence="8"/>
<dbReference type="CDD" id="cd02503">
    <property type="entry name" value="MobA"/>
    <property type="match status" value="1"/>
</dbReference>
<gene>
    <name evidence="8 10" type="primary">mobA</name>
    <name evidence="10" type="ORF">GP644_02400</name>
</gene>
<feature type="binding site" evidence="8">
    <location>
        <position position="68"/>
    </location>
    <ligand>
        <name>GTP</name>
        <dbReference type="ChEBI" id="CHEBI:37565"/>
    </ligand>
</feature>
<feature type="binding site" evidence="8">
    <location>
        <position position="50"/>
    </location>
    <ligand>
        <name>GTP</name>
        <dbReference type="ChEBI" id="CHEBI:37565"/>
    </ligand>
</feature>
<keyword evidence="6 8" id="KW-0342">GTP-binding</keyword>
<dbReference type="GO" id="GO:1902758">
    <property type="term" value="P:bis(molybdopterin guanine dinucleotide)molybdenum biosynthetic process"/>
    <property type="evidence" value="ECO:0007669"/>
    <property type="project" value="TreeGrafter"/>
</dbReference>
<sequence>MTKPLGIILAGGLATRMGGGDKSLLQLGDQCLLARVIERLQPQVSGMALNANGDPERFADFDLPVLSDSIEGFAGPLAGVLAGLDYAAEQGADHIVTAAADTPFFPTDLVEVLQLAAKMDDTDIALAATPDPERGTLRQPTFGLWPVALREDLRAALNDGVRKVVQWTSRHNAADAMFPNWDYDPFFNINRPEDLQKAEAMLAEHS</sequence>
<feature type="domain" description="MobA-like NTP transferase" evidence="9">
    <location>
        <begin position="6"/>
        <end position="167"/>
    </location>
</feature>
<keyword evidence="5 8" id="KW-0460">Magnesium</keyword>
<dbReference type="AlphaFoldDB" id="A0A6A4RR22"/>
<name>A0A6A4RR22_9RHOB</name>
<dbReference type="InterPro" id="IPR029044">
    <property type="entry name" value="Nucleotide-diphossugar_trans"/>
</dbReference>
<keyword evidence="4 8" id="KW-0547">Nucleotide-binding</keyword>
<evidence type="ECO:0000256" key="5">
    <source>
        <dbReference type="ARBA" id="ARBA00022842"/>
    </source>
</evidence>
<dbReference type="Gene3D" id="3.90.550.10">
    <property type="entry name" value="Spore Coat Polysaccharide Biosynthesis Protein SpsA, Chain A"/>
    <property type="match status" value="1"/>
</dbReference>
<evidence type="ECO:0000256" key="6">
    <source>
        <dbReference type="ARBA" id="ARBA00023134"/>
    </source>
</evidence>
<proteinExistence type="inferred from homology"/>
<comment type="cofactor">
    <cofactor evidence="8">
        <name>Mg(2+)</name>
        <dbReference type="ChEBI" id="CHEBI:18420"/>
    </cofactor>
</comment>
<keyword evidence="7 8" id="KW-0501">Molybdenum cofactor biosynthesis</keyword>
<dbReference type="NCBIfam" id="TIGR02665">
    <property type="entry name" value="molyb_mobA"/>
    <property type="match status" value="1"/>
</dbReference>
<dbReference type="EMBL" id="WSFO01000001">
    <property type="protein sequence ID" value="KAE9632644.1"/>
    <property type="molecule type" value="Genomic_DNA"/>
</dbReference>
<dbReference type="GO" id="GO:0005737">
    <property type="term" value="C:cytoplasm"/>
    <property type="evidence" value="ECO:0007669"/>
    <property type="project" value="UniProtKB-SubCell"/>
</dbReference>
<accession>A0A6A4RR22</accession>
<keyword evidence="10" id="KW-0548">Nucleotidyltransferase</keyword>
<dbReference type="InterPro" id="IPR025877">
    <property type="entry name" value="MobA-like_NTP_Trfase"/>
</dbReference>
<keyword evidence="1 8" id="KW-0963">Cytoplasm</keyword>
<keyword evidence="2 8" id="KW-0808">Transferase</keyword>
<evidence type="ECO:0000313" key="10">
    <source>
        <dbReference type="EMBL" id="KAE9632644.1"/>
    </source>
</evidence>
<evidence type="ECO:0000256" key="4">
    <source>
        <dbReference type="ARBA" id="ARBA00022741"/>
    </source>
</evidence>
<evidence type="ECO:0000259" key="9">
    <source>
        <dbReference type="Pfam" id="PF12804"/>
    </source>
</evidence>
<dbReference type="GO" id="GO:0061603">
    <property type="term" value="F:molybdenum cofactor guanylyltransferase activity"/>
    <property type="evidence" value="ECO:0007669"/>
    <property type="project" value="UniProtKB-EC"/>
</dbReference>
<comment type="caution">
    <text evidence="10">The sequence shown here is derived from an EMBL/GenBank/DDBJ whole genome shotgun (WGS) entry which is preliminary data.</text>
</comment>
<comment type="similarity">
    <text evidence="8">Belongs to the MobA family.</text>
</comment>
<evidence type="ECO:0000256" key="8">
    <source>
        <dbReference type="HAMAP-Rule" id="MF_00316"/>
    </source>
</evidence>
<evidence type="ECO:0000313" key="11">
    <source>
        <dbReference type="Proteomes" id="UP000441586"/>
    </source>
</evidence>